<evidence type="ECO:0000313" key="2">
    <source>
        <dbReference type="EMBL" id="KAG0256235.1"/>
    </source>
</evidence>
<feature type="compositionally biased region" description="Acidic residues" evidence="1">
    <location>
        <begin position="243"/>
        <end position="270"/>
    </location>
</feature>
<dbReference type="Proteomes" id="UP000726737">
    <property type="component" value="Unassembled WGS sequence"/>
</dbReference>
<dbReference type="EMBL" id="JAAAJA010000309">
    <property type="protein sequence ID" value="KAG0256235.1"/>
    <property type="molecule type" value="Genomic_DNA"/>
</dbReference>
<feature type="region of interest" description="Disordered" evidence="1">
    <location>
        <begin position="367"/>
        <end position="399"/>
    </location>
</feature>
<gene>
    <name evidence="2" type="ORF">BG011_004656</name>
</gene>
<evidence type="ECO:0000313" key="3">
    <source>
        <dbReference type="Proteomes" id="UP000726737"/>
    </source>
</evidence>
<feature type="region of interest" description="Disordered" evidence="1">
    <location>
        <begin position="282"/>
        <end position="312"/>
    </location>
</feature>
<organism evidence="2 3">
    <name type="scientific">Mortierella polycephala</name>
    <dbReference type="NCBI Taxonomy" id="41804"/>
    <lineage>
        <taxon>Eukaryota</taxon>
        <taxon>Fungi</taxon>
        <taxon>Fungi incertae sedis</taxon>
        <taxon>Mucoromycota</taxon>
        <taxon>Mortierellomycotina</taxon>
        <taxon>Mortierellomycetes</taxon>
        <taxon>Mortierellales</taxon>
        <taxon>Mortierellaceae</taxon>
        <taxon>Mortierella</taxon>
    </lineage>
</organism>
<name>A0A9P6PXP3_9FUNG</name>
<protein>
    <submittedName>
        <fullName evidence="2">Uncharacterized protein</fullName>
    </submittedName>
</protein>
<feature type="compositionally biased region" description="Basic and acidic residues" evidence="1">
    <location>
        <begin position="376"/>
        <end position="388"/>
    </location>
</feature>
<feature type="compositionally biased region" description="Polar residues" evidence="1">
    <location>
        <begin position="389"/>
        <end position="399"/>
    </location>
</feature>
<proteinExistence type="predicted"/>
<feature type="compositionally biased region" description="Basic and acidic residues" evidence="1">
    <location>
        <begin position="179"/>
        <end position="204"/>
    </location>
</feature>
<feature type="compositionally biased region" description="Low complexity" evidence="1">
    <location>
        <begin position="113"/>
        <end position="122"/>
    </location>
</feature>
<keyword evidence="3" id="KW-1185">Reference proteome</keyword>
<evidence type="ECO:0000256" key="1">
    <source>
        <dbReference type="SAM" id="MobiDB-lite"/>
    </source>
</evidence>
<dbReference type="OrthoDB" id="2449814at2759"/>
<dbReference type="AlphaFoldDB" id="A0A9P6PXP3"/>
<feature type="region of interest" description="Disordered" evidence="1">
    <location>
        <begin position="176"/>
        <end position="270"/>
    </location>
</feature>
<reference evidence="2" key="1">
    <citation type="journal article" date="2020" name="Fungal Divers.">
        <title>Resolving the Mortierellaceae phylogeny through synthesis of multi-gene phylogenetics and phylogenomics.</title>
        <authorList>
            <person name="Vandepol N."/>
            <person name="Liber J."/>
            <person name="Desiro A."/>
            <person name="Na H."/>
            <person name="Kennedy M."/>
            <person name="Barry K."/>
            <person name="Grigoriev I.V."/>
            <person name="Miller A.N."/>
            <person name="O'Donnell K."/>
            <person name="Stajich J.E."/>
            <person name="Bonito G."/>
        </authorList>
    </citation>
    <scope>NUCLEOTIDE SEQUENCE</scope>
    <source>
        <strain evidence="2">KOD948</strain>
    </source>
</reference>
<feature type="compositionally biased region" description="Acidic residues" evidence="1">
    <location>
        <begin position="292"/>
        <end position="301"/>
    </location>
</feature>
<feature type="region of interest" description="Disordered" evidence="1">
    <location>
        <begin position="62"/>
        <end position="122"/>
    </location>
</feature>
<feature type="compositionally biased region" description="Basic and acidic residues" evidence="1">
    <location>
        <begin position="302"/>
        <end position="312"/>
    </location>
</feature>
<accession>A0A9P6PXP3</accession>
<feature type="compositionally biased region" description="Low complexity" evidence="1">
    <location>
        <begin position="62"/>
        <end position="103"/>
    </location>
</feature>
<sequence>MTIAETQTPNPLETVSEYWHSLSAPRHYDLRKHQPQAQQLQEKRSFSYMDLSIDTSFCASLPSTSAPSTASPSGSSHRSSFSTELSSDSNSSDNSISLASAASEMAPAHRSLSRTTSASTSNISAMTTTVTATALASSIQCLHSSASEQGKLLAQRSRTSLNRFLDSVLDNATSLAESNDAHESYSEGDDDHGNGMKTKDQLRDRKLKMKMSPPPKPPRLIMPSPRTQRPPAVRKPMFFVSDSDSEEEEEEEEEEEDTIESEYEDEEDDGPLMMVKKKITQPATVFQQPEEHEADGDSEASESEKEDVVDNDMTRMVRSSRLLHKPNNTHAPIHGRRQSLLSNLLQAEKLQSSSASTAAETISLYPARPSQHHHHQEAQQQRDLKRNDTSSQLLGPQSLNEDSSLKAHLLVRTKKVYKNLDELVKASASTTATTPHSLTTAIVASDIPTCELSSTTTPMASTTLSSWSRSRSQVQVQIQSLVVQSTSTAQRALLSASAALTDVLFRSSGK</sequence>
<comment type="caution">
    <text evidence="2">The sequence shown here is derived from an EMBL/GenBank/DDBJ whole genome shotgun (WGS) entry which is preliminary data.</text>
</comment>